<keyword evidence="3" id="KW-1185">Reference proteome</keyword>
<dbReference type="STRING" id="1182545.A0A072PK89"/>
<evidence type="ECO:0000313" key="3">
    <source>
        <dbReference type="Proteomes" id="UP000027920"/>
    </source>
</evidence>
<sequence length="243" mass="26134">MEILVQGLFEARRRGKRYIYRIGAAFVSSRLGLEQIPPLTARTLELDVSPSSPGGLILAGSYVPKTTAHLESLIEGLGNKLATIVLRVDNLLEGPRAAEATILQASDETCRLIIDGKDVLIMTSRKLITGSDKRTSLDIGSVVASSLVLFLRMLNPRPHYVIAKIDAGPIITLHLCGITSSDAATKGLRMLRAKVVGQAASGVPLWRCDEPTSKFTAALAYIVFPGNVGENETLRDLVTSWAA</sequence>
<protein>
    <recommendedName>
        <fullName evidence="1">Four-carbon acid sugar kinase nucleotide binding domain-containing protein</fullName>
    </recommendedName>
</protein>
<reference evidence="2 3" key="1">
    <citation type="submission" date="2013-03" db="EMBL/GenBank/DDBJ databases">
        <title>The Genome Sequence of Exophiala aquamarina CBS 119918.</title>
        <authorList>
            <consortium name="The Broad Institute Genomics Platform"/>
            <person name="Cuomo C."/>
            <person name="de Hoog S."/>
            <person name="Gorbushina A."/>
            <person name="Walker B."/>
            <person name="Young S.K."/>
            <person name="Zeng Q."/>
            <person name="Gargeya S."/>
            <person name="Fitzgerald M."/>
            <person name="Haas B."/>
            <person name="Abouelleil A."/>
            <person name="Allen A.W."/>
            <person name="Alvarado L."/>
            <person name="Arachchi H.M."/>
            <person name="Berlin A.M."/>
            <person name="Chapman S.B."/>
            <person name="Gainer-Dewar J."/>
            <person name="Goldberg J."/>
            <person name="Griggs A."/>
            <person name="Gujja S."/>
            <person name="Hansen M."/>
            <person name="Howarth C."/>
            <person name="Imamovic A."/>
            <person name="Ireland A."/>
            <person name="Larimer J."/>
            <person name="McCowan C."/>
            <person name="Murphy C."/>
            <person name="Pearson M."/>
            <person name="Poon T.W."/>
            <person name="Priest M."/>
            <person name="Roberts A."/>
            <person name="Saif S."/>
            <person name="Shea T."/>
            <person name="Sisk P."/>
            <person name="Sykes S."/>
            <person name="Wortman J."/>
            <person name="Nusbaum C."/>
            <person name="Birren B."/>
        </authorList>
    </citation>
    <scope>NUCLEOTIDE SEQUENCE [LARGE SCALE GENOMIC DNA]</scope>
    <source>
        <strain evidence="2 3">CBS 119918</strain>
    </source>
</reference>
<gene>
    <name evidence="2" type="ORF">A1O9_07520</name>
</gene>
<dbReference type="InterPro" id="IPR042213">
    <property type="entry name" value="NBD_C_sf"/>
</dbReference>
<dbReference type="VEuPathDB" id="FungiDB:A1O9_07520"/>
<dbReference type="Gene3D" id="3.40.980.20">
    <property type="entry name" value="Four-carbon acid sugar kinase, nucleotide binding domain"/>
    <property type="match status" value="1"/>
</dbReference>
<feature type="domain" description="Four-carbon acid sugar kinase nucleotide binding" evidence="1">
    <location>
        <begin position="56"/>
        <end position="234"/>
    </location>
</feature>
<dbReference type="InterPro" id="IPR031475">
    <property type="entry name" value="NBD_C"/>
</dbReference>
<proteinExistence type="predicted"/>
<feature type="non-terminal residue" evidence="2">
    <location>
        <position position="243"/>
    </location>
</feature>
<dbReference type="AlphaFoldDB" id="A0A072PK89"/>
<organism evidence="2 3">
    <name type="scientific">Exophiala aquamarina CBS 119918</name>
    <dbReference type="NCBI Taxonomy" id="1182545"/>
    <lineage>
        <taxon>Eukaryota</taxon>
        <taxon>Fungi</taxon>
        <taxon>Dikarya</taxon>
        <taxon>Ascomycota</taxon>
        <taxon>Pezizomycotina</taxon>
        <taxon>Eurotiomycetes</taxon>
        <taxon>Chaetothyriomycetidae</taxon>
        <taxon>Chaetothyriales</taxon>
        <taxon>Herpotrichiellaceae</taxon>
        <taxon>Exophiala</taxon>
    </lineage>
</organism>
<dbReference type="EMBL" id="AMGV01000006">
    <property type="protein sequence ID" value="KEF55940.1"/>
    <property type="molecule type" value="Genomic_DNA"/>
</dbReference>
<evidence type="ECO:0000259" key="1">
    <source>
        <dbReference type="Pfam" id="PF17042"/>
    </source>
</evidence>
<dbReference type="SUPFAM" id="SSF142764">
    <property type="entry name" value="YgbK-like"/>
    <property type="match status" value="1"/>
</dbReference>
<dbReference type="RefSeq" id="XP_013258530.1">
    <property type="nucleotide sequence ID" value="XM_013403076.1"/>
</dbReference>
<comment type="caution">
    <text evidence="2">The sequence shown here is derived from an EMBL/GenBank/DDBJ whole genome shotgun (WGS) entry which is preliminary data.</text>
</comment>
<dbReference type="HOGENOM" id="CLU_1144905_0_0_1"/>
<evidence type="ECO:0000313" key="2">
    <source>
        <dbReference type="EMBL" id="KEF55940.1"/>
    </source>
</evidence>
<accession>A0A072PK89</accession>
<dbReference type="Pfam" id="PF17042">
    <property type="entry name" value="NBD_C"/>
    <property type="match status" value="1"/>
</dbReference>
<dbReference type="OrthoDB" id="48988at2759"/>
<dbReference type="GeneID" id="25282434"/>
<dbReference type="Proteomes" id="UP000027920">
    <property type="component" value="Unassembled WGS sequence"/>
</dbReference>
<name>A0A072PK89_9EURO</name>